<reference evidence="2 3" key="1">
    <citation type="submission" date="2024-01" db="EMBL/GenBank/DDBJ databases">
        <title>The complete chloroplast genome sequence of Lithospermum erythrorhizon: insights into the phylogenetic relationship among Boraginaceae species and the maternal lineages of purple gromwells.</title>
        <authorList>
            <person name="Okada T."/>
            <person name="Watanabe K."/>
        </authorList>
    </citation>
    <scope>NUCLEOTIDE SEQUENCE [LARGE SCALE GENOMIC DNA]</scope>
</reference>
<feature type="compositionally biased region" description="Polar residues" evidence="1">
    <location>
        <begin position="32"/>
        <end position="41"/>
    </location>
</feature>
<evidence type="ECO:0000313" key="3">
    <source>
        <dbReference type="Proteomes" id="UP001454036"/>
    </source>
</evidence>
<dbReference type="Proteomes" id="UP001454036">
    <property type="component" value="Unassembled WGS sequence"/>
</dbReference>
<dbReference type="AlphaFoldDB" id="A0AAV3NSI9"/>
<comment type="caution">
    <text evidence="2">The sequence shown here is derived from an EMBL/GenBank/DDBJ whole genome shotgun (WGS) entry which is preliminary data.</text>
</comment>
<gene>
    <name evidence="2" type="ORF">LIER_35393</name>
</gene>
<dbReference type="PANTHER" id="PTHR33233:SF14">
    <property type="entry name" value="ENDONUCLEASE_EXONUCLEASE_PHOSPHATASE"/>
    <property type="match status" value="1"/>
</dbReference>
<protein>
    <submittedName>
        <fullName evidence="2">Uncharacterized protein</fullName>
    </submittedName>
</protein>
<organism evidence="2 3">
    <name type="scientific">Lithospermum erythrorhizon</name>
    <name type="common">Purple gromwell</name>
    <name type="synonym">Lithospermum officinale var. erythrorhizon</name>
    <dbReference type="NCBI Taxonomy" id="34254"/>
    <lineage>
        <taxon>Eukaryota</taxon>
        <taxon>Viridiplantae</taxon>
        <taxon>Streptophyta</taxon>
        <taxon>Embryophyta</taxon>
        <taxon>Tracheophyta</taxon>
        <taxon>Spermatophyta</taxon>
        <taxon>Magnoliopsida</taxon>
        <taxon>eudicotyledons</taxon>
        <taxon>Gunneridae</taxon>
        <taxon>Pentapetalae</taxon>
        <taxon>asterids</taxon>
        <taxon>lamiids</taxon>
        <taxon>Boraginales</taxon>
        <taxon>Boraginaceae</taxon>
        <taxon>Boraginoideae</taxon>
        <taxon>Lithospermeae</taxon>
        <taxon>Lithospermum</taxon>
    </lineage>
</organism>
<evidence type="ECO:0000313" key="2">
    <source>
        <dbReference type="EMBL" id="GAA0141426.1"/>
    </source>
</evidence>
<proteinExistence type="predicted"/>
<dbReference type="EMBL" id="BAABME010015485">
    <property type="protein sequence ID" value="GAA0141426.1"/>
    <property type="molecule type" value="Genomic_DNA"/>
</dbReference>
<evidence type="ECO:0000256" key="1">
    <source>
        <dbReference type="SAM" id="MobiDB-lite"/>
    </source>
</evidence>
<dbReference type="PANTHER" id="PTHR33233">
    <property type="entry name" value="ENDONUCLEASE/EXONUCLEASE/PHOSPHATASE"/>
    <property type="match status" value="1"/>
</dbReference>
<feature type="region of interest" description="Disordered" evidence="1">
    <location>
        <begin position="32"/>
        <end position="52"/>
    </location>
</feature>
<keyword evidence="3" id="KW-1185">Reference proteome</keyword>
<accession>A0AAV3NSI9</accession>
<name>A0AAV3NSI9_LITER</name>
<sequence>MSERKVLPTQNALNQKPKTVTLVDQSTLVNYSDPINSTTKNGGADDRTSSQPQEGLGAQILHKQSYAEVVGHLKPSRMKLTYIPPEVVDGKAVVKYQSLDVMSDINRWKSSVYGYVMGTNPSFGAIENYARTRWEEFGFEKCFKLTSGLYLFQFET</sequence>